<evidence type="ECO:0000313" key="2">
    <source>
        <dbReference type="EMBL" id="KAL2857709.1"/>
    </source>
</evidence>
<feature type="compositionally biased region" description="Polar residues" evidence="1">
    <location>
        <begin position="32"/>
        <end position="47"/>
    </location>
</feature>
<feature type="region of interest" description="Disordered" evidence="1">
    <location>
        <begin position="195"/>
        <end position="222"/>
    </location>
</feature>
<keyword evidence="3" id="KW-1185">Reference proteome</keyword>
<accession>A0ABR4KZK0</accession>
<dbReference type="Proteomes" id="UP001610446">
    <property type="component" value="Unassembled WGS sequence"/>
</dbReference>
<sequence length="222" mass="24313">MLGLTAYGSSSEDEVDQSPLRQPKQELKASQPKASQIHSAKSPQISHAQLPAQFLDKEPSGPVPGPLLGPQHKETEGLQSIDGQSSPSRTLIHDLTLPPVPNLDIPTSPPGSPNRSANAKFAHFLRLKKQDVHFNEKLAGSASLRNPSLLNKMMEHAGINEQAQYSSSLPDELWDPSILPSWGYKEELLKAQRQLNSKAEEKRSKAQRETIQFVSSNSSRSG</sequence>
<protein>
    <submittedName>
        <fullName evidence="2">HCNGP-like protein-domain-containing protein</fullName>
    </submittedName>
</protein>
<proteinExistence type="predicted"/>
<feature type="compositionally biased region" description="Polar residues" evidence="1">
    <location>
        <begin position="77"/>
        <end position="89"/>
    </location>
</feature>
<dbReference type="EMBL" id="JBFXLU010000003">
    <property type="protein sequence ID" value="KAL2857709.1"/>
    <property type="molecule type" value="Genomic_DNA"/>
</dbReference>
<comment type="caution">
    <text evidence="2">The sequence shown here is derived from an EMBL/GenBank/DDBJ whole genome shotgun (WGS) entry which is preliminary data.</text>
</comment>
<evidence type="ECO:0000256" key="1">
    <source>
        <dbReference type="SAM" id="MobiDB-lite"/>
    </source>
</evidence>
<dbReference type="InterPro" id="IPR012479">
    <property type="entry name" value="SAP30BP"/>
</dbReference>
<feature type="region of interest" description="Disordered" evidence="1">
    <location>
        <begin position="1"/>
        <end position="117"/>
    </location>
</feature>
<feature type="compositionally biased region" description="Basic and acidic residues" evidence="1">
    <location>
        <begin position="198"/>
        <end position="208"/>
    </location>
</feature>
<organism evidence="2 3">
    <name type="scientific">Aspergillus pseudoustus</name>
    <dbReference type="NCBI Taxonomy" id="1810923"/>
    <lineage>
        <taxon>Eukaryota</taxon>
        <taxon>Fungi</taxon>
        <taxon>Dikarya</taxon>
        <taxon>Ascomycota</taxon>
        <taxon>Pezizomycotina</taxon>
        <taxon>Eurotiomycetes</taxon>
        <taxon>Eurotiomycetidae</taxon>
        <taxon>Eurotiales</taxon>
        <taxon>Aspergillaceae</taxon>
        <taxon>Aspergillus</taxon>
        <taxon>Aspergillus subgen. Nidulantes</taxon>
    </lineage>
</organism>
<dbReference type="Pfam" id="PF07818">
    <property type="entry name" value="HCNGP"/>
    <property type="match status" value="1"/>
</dbReference>
<dbReference type="PANTHER" id="PTHR13464">
    <property type="entry name" value="TRANSCRIPTIONAL REGULATOR PROTEIN HCNGP"/>
    <property type="match status" value="1"/>
</dbReference>
<dbReference type="PANTHER" id="PTHR13464:SF0">
    <property type="entry name" value="SAP30-BINDING PROTEIN"/>
    <property type="match status" value="1"/>
</dbReference>
<name>A0ABR4KZK0_9EURO</name>
<evidence type="ECO:0000313" key="3">
    <source>
        <dbReference type="Proteomes" id="UP001610446"/>
    </source>
</evidence>
<reference evidence="2 3" key="1">
    <citation type="submission" date="2024-07" db="EMBL/GenBank/DDBJ databases">
        <title>Section-level genome sequencing and comparative genomics of Aspergillus sections Usti and Cavernicolus.</title>
        <authorList>
            <consortium name="Lawrence Berkeley National Laboratory"/>
            <person name="Nybo J.L."/>
            <person name="Vesth T.C."/>
            <person name="Theobald S."/>
            <person name="Frisvad J.C."/>
            <person name="Larsen T.O."/>
            <person name="Kjaerboelling I."/>
            <person name="Rothschild-Mancinelli K."/>
            <person name="Lyhne E.K."/>
            <person name="Kogle M.E."/>
            <person name="Barry K."/>
            <person name="Clum A."/>
            <person name="Na H."/>
            <person name="Ledsgaard L."/>
            <person name="Lin J."/>
            <person name="Lipzen A."/>
            <person name="Kuo A."/>
            <person name="Riley R."/>
            <person name="Mondo S."/>
            <person name="Labutti K."/>
            <person name="Haridas S."/>
            <person name="Pangalinan J."/>
            <person name="Salamov A.A."/>
            <person name="Simmons B.A."/>
            <person name="Magnuson J.K."/>
            <person name="Chen J."/>
            <person name="Drula E."/>
            <person name="Henrissat B."/>
            <person name="Wiebenga A."/>
            <person name="Lubbers R.J."/>
            <person name="Gomes A.C."/>
            <person name="Makela M.R."/>
            <person name="Stajich J."/>
            <person name="Grigoriev I.V."/>
            <person name="Mortensen U.H."/>
            <person name="De Vries R.P."/>
            <person name="Baker S.E."/>
            <person name="Andersen M.R."/>
        </authorList>
    </citation>
    <scope>NUCLEOTIDE SEQUENCE [LARGE SCALE GENOMIC DNA]</scope>
    <source>
        <strain evidence="2 3">CBS 123904</strain>
    </source>
</reference>
<feature type="compositionally biased region" description="Polar residues" evidence="1">
    <location>
        <begin position="209"/>
        <end position="222"/>
    </location>
</feature>
<gene>
    <name evidence="2" type="ORF">BJY01DRAFT_201884</name>
</gene>